<evidence type="ECO:0000256" key="3">
    <source>
        <dbReference type="ARBA" id="ARBA00023242"/>
    </source>
</evidence>
<dbReference type="PANTHER" id="PTHR12214:SF0">
    <property type="entry name" value="LD29489P"/>
    <property type="match status" value="1"/>
</dbReference>
<organism evidence="5 6">
    <name type="scientific">Vanilla planifolia</name>
    <name type="common">Vanilla</name>
    <dbReference type="NCBI Taxonomy" id="51239"/>
    <lineage>
        <taxon>Eukaryota</taxon>
        <taxon>Viridiplantae</taxon>
        <taxon>Streptophyta</taxon>
        <taxon>Embryophyta</taxon>
        <taxon>Tracheophyta</taxon>
        <taxon>Spermatophyta</taxon>
        <taxon>Magnoliopsida</taxon>
        <taxon>Liliopsida</taxon>
        <taxon>Asparagales</taxon>
        <taxon>Orchidaceae</taxon>
        <taxon>Vanilloideae</taxon>
        <taxon>Vanilleae</taxon>
        <taxon>Vanilla</taxon>
    </lineage>
</organism>
<evidence type="ECO:0000259" key="4">
    <source>
        <dbReference type="Pfam" id="PF07842"/>
    </source>
</evidence>
<reference evidence="5 6" key="1">
    <citation type="journal article" date="2020" name="Nat. Food">
        <title>A phased Vanilla planifolia genome enables genetic improvement of flavour and production.</title>
        <authorList>
            <person name="Hasing T."/>
            <person name="Tang H."/>
            <person name="Brym M."/>
            <person name="Khazi F."/>
            <person name="Huang T."/>
            <person name="Chambers A.H."/>
        </authorList>
    </citation>
    <scope>NUCLEOTIDE SEQUENCE [LARGE SCALE GENOMIC DNA]</scope>
    <source>
        <tissue evidence="5">Leaf</tissue>
    </source>
</reference>
<dbReference type="Proteomes" id="UP000639772">
    <property type="component" value="Chromosome 12"/>
</dbReference>
<dbReference type="GO" id="GO:0000398">
    <property type="term" value="P:mRNA splicing, via spliceosome"/>
    <property type="evidence" value="ECO:0007669"/>
    <property type="project" value="InterPro"/>
</dbReference>
<evidence type="ECO:0000313" key="6">
    <source>
        <dbReference type="Proteomes" id="UP000639772"/>
    </source>
</evidence>
<dbReference type="Pfam" id="PF07842">
    <property type="entry name" value="GCFC"/>
    <property type="match status" value="1"/>
</dbReference>
<dbReference type="EMBL" id="JADCNM010000012">
    <property type="protein sequence ID" value="KAG0459330.1"/>
    <property type="molecule type" value="Genomic_DNA"/>
</dbReference>
<evidence type="ECO:0000313" key="5">
    <source>
        <dbReference type="EMBL" id="KAG0459330.1"/>
    </source>
</evidence>
<comment type="similarity">
    <text evidence="2">Belongs to the GCF family.</text>
</comment>
<comment type="subcellular location">
    <subcellularLocation>
        <location evidence="1">Nucleus</location>
    </subcellularLocation>
</comment>
<accession>A0A835PVF2</accession>
<evidence type="ECO:0000256" key="1">
    <source>
        <dbReference type="ARBA" id="ARBA00004123"/>
    </source>
</evidence>
<evidence type="ECO:0000256" key="2">
    <source>
        <dbReference type="ARBA" id="ARBA00010801"/>
    </source>
</evidence>
<gene>
    <name evidence="5" type="ORF">HPP92_022458</name>
</gene>
<protein>
    <recommendedName>
        <fullName evidence="4">GCF C-terminal domain-containing protein</fullName>
    </recommendedName>
</protein>
<dbReference type="InterPro" id="IPR012890">
    <property type="entry name" value="GCFC2-like"/>
</dbReference>
<name>A0A835PVF2_VANPL</name>
<proteinExistence type="inferred from homology"/>
<dbReference type="OrthoDB" id="429427at2759"/>
<dbReference type="GO" id="GO:0003677">
    <property type="term" value="F:DNA binding"/>
    <property type="evidence" value="ECO:0007669"/>
    <property type="project" value="InterPro"/>
</dbReference>
<dbReference type="AlphaFoldDB" id="A0A835PVF2"/>
<dbReference type="InterPro" id="IPR022783">
    <property type="entry name" value="GCFC_dom"/>
</dbReference>
<feature type="domain" description="GCF C-terminal" evidence="4">
    <location>
        <begin position="39"/>
        <end position="121"/>
    </location>
</feature>
<comment type="caution">
    <text evidence="5">The sequence shown here is derived from an EMBL/GenBank/DDBJ whole genome shotgun (WGS) entry which is preliminary data.</text>
</comment>
<dbReference type="PANTHER" id="PTHR12214">
    <property type="entry name" value="GC-RICH SEQUENCE DNA-BINDING FACTOR"/>
    <property type="match status" value="1"/>
</dbReference>
<sequence>MSSDGSDSESSAYSSTLKELLQTAKEVFSDAADEYSKLSVVKDRFERWKKEYLPSYRDAYIPLSAPSIFSPYVRLELLEWDPLYKTTDFFDMEWHKILLDYGSSGGEINFEPDDADANLIPELVEKECNLGLLEVVHRRVAEAIANLGIPGMGYNSHESCSRCYTARSISLWNLNRLMRNICLWKDILALPVLEKLALQELLIGKLLPHIRSIMPSLHDAITKLERIIASLDGVWYGPKVTADHRQKLQPLVECVAEIGKKLERRHASGVNIEETIGLARRLKTILVQLNECDRARMMLKGGMDTFVRRAWILVEGREEREMLGGREGKLGVGFGGWRMLIIAWRIILEKYDNLDTLKLQNNNLLKDVMKKCAPSCK</sequence>
<dbReference type="GO" id="GO:0005634">
    <property type="term" value="C:nucleus"/>
    <property type="evidence" value="ECO:0007669"/>
    <property type="project" value="UniProtKB-SubCell"/>
</dbReference>
<keyword evidence="3" id="KW-0539">Nucleus</keyword>